<sequence>MKRAIQLLNLVTNQNKENYNSMAARIPVKSGHLKLPALGIDGRYPTMNQMFSTSLVLRPEIQSFINIAIKPHSKVLDIGPAYGIVCLEALKCGAEDYWAVDLDERHLKILIQQIENDIPKKIDCVKLLVGKFPEDDIVQKLDYGTFDAIL</sequence>
<dbReference type="SUPFAM" id="SSF53335">
    <property type="entry name" value="S-adenosyl-L-methionine-dependent methyltransferases"/>
    <property type="match status" value="1"/>
</dbReference>
<dbReference type="InterPro" id="IPR029063">
    <property type="entry name" value="SAM-dependent_MTases_sf"/>
</dbReference>
<name>A0A915L8H0_ROMCU</name>
<protein>
    <submittedName>
        <fullName evidence="2">Uncharacterized protein</fullName>
    </submittedName>
</protein>
<dbReference type="WBParaSite" id="nRc.2.0.1.t46041-RA">
    <property type="protein sequence ID" value="nRc.2.0.1.t46041-RA"/>
    <property type="gene ID" value="nRc.2.0.1.g46041"/>
</dbReference>
<organism evidence="1 2">
    <name type="scientific">Romanomermis culicivorax</name>
    <name type="common">Nematode worm</name>
    <dbReference type="NCBI Taxonomy" id="13658"/>
    <lineage>
        <taxon>Eukaryota</taxon>
        <taxon>Metazoa</taxon>
        <taxon>Ecdysozoa</taxon>
        <taxon>Nematoda</taxon>
        <taxon>Enoplea</taxon>
        <taxon>Dorylaimia</taxon>
        <taxon>Mermithida</taxon>
        <taxon>Mermithoidea</taxon>
        <taxon>Mermithidae</taxon>
        <taxon>Romanomermis</taxon>
    </lineage>
</organism>
<reference evidence="2" key="1">
    <citation type="submission" date="2022-11" db="UniProtKB">
        <authorList>
            <consortium name="WormBaseParasite"/>
        </authorList>
    </citation>
    <scope>IDENTIFICATION</scope>
</reference>
<dbReference type="AlphaFoldDB" id="A0A915L8H0"/>
<dbReference type="CDD" id="cd02440">
    <property type="entry name" value="AdoMet_MTases"/>
    <property type="match status" value="1"/>
</dbReference>
<accession>A0A915L8H0</accession>
<dbReference type="Gene3D" id="3.40.50.150">
    <property type="entry name" value="Vaccinia Virus protein VP39"/>
    <property type="match status" value="1"/>
</dbReference>
<evidence type="ECO:0000313" key="1">
    <source>
        <dbReference type="Proteomes" id="UP000887565"/>
    </source>
</evidence>
<evidence type="ECO:0000313" key="2">
    <source>
        <dbReference type="WBParaSite" id="nRc.2.0.1.t46041-RA"/>
    </source>
</evidence>
<dbReference type="Proteomes" id="UP000887565">
    <property type="component" value="Unplaced"/>
</dbReference>
<keyword evidence="1" id="KW-1185">Reference proteome</keyword>
<proteinExistence type="predicted"/>